<keyword evidence="2" id="KW-0175">Coiled coil</keyword>
<sequence length="228" mass="25825">MAARYKNDIDIAKAERDFKIKNAEYDMEIQGKKAKSELSYSLQAAKTKQLIREENKQVEVIERDREIHVQEQEIIRRERELDATVRKPAEAERYRLEKIASANKSRVVLEAQAQSESIRIKGEAKAYAIQVKAKAEAEQMAKKAEAWKEYKDAALVEMMLETLPKVAEEIAQPLTKTKKVVMVSSGNSEVGASKLTEEVIDIVEKLPKVIKSMTGVDITTVCITILFL</sequence>
<reference evidence="4 5" key="1">
    <citation type="submission" date="2020-08" db="EMBL/GenBank/DDBJ databases">
        <authorList>
            <person name="Hejnol A."/>
        </authorList>
    </citation>
    <scope>NUCLEOTIDE SEQUENCE [LARGE SCALE GENOMIC DNA]</scope>
</reference>
<dbReference type="PANTHER" id="PTHR13806:SF46">
    <property type="entry name" value="FLOTILLIN-1-RELATED"/>
    <property type="match status" value="1"/>
</dbReference>
<proteinExistence type="inferred from homology"/>
<dbReference type="InterPro" id="IPR031905">
    <property type="entry name" value="Flotillin_C"/>
</dbReference>
<dbReference type="GO" id="GO:2000049">
    <property type="term" value="P:positive regulation of cell-cell adhesion mediated by cadherin"/>
    <property type="evidence" value="ECO:0007669"/>
    <property type="project" value="TreeGrafter"/>
</dbReference>
<dbReference type="GO" id="GO:0045807">
    <property type="term" value="P:positive regulation of endocytosis"/>
    <property type="evidence" value="ECO:0007669"/>
    <property type="project" value="TreeGrafter"/>
</dbReference>
<dbReference type="GO" id="GO:0002090">
    <property type="term" value="P:regulation of receptor internalization"/>
    <property type="evidence" value="ECO:0007669"/>
    <property type="project" value="TreeGrafter"/>
</dbReference>
<feature type="domain" description="Flotillin C-terminal" evidence="3">
    <location>
        <begin position="111"/>
        <end position="186"/>
    </location>
</feature>
<dbReference type="Pfam" id="PF15975">
    <property type="entry name" value="Flot"/>
    <property type="match status" value="1"/>
</dbReference>
<gene>
    <name evidence="4" type="ORF">DGYR_LOCUS5566</name>
</gene>
<dbReference type="EMBL" id="CAJFCJ010000007">
    <property type="protein sequence ID" value="CAD5116991.1"/>
    <property type="molecule type" value="Genomic_DNA"/>
</dbReference>
<keyword evidence="5" id="KW-1185">Reference proteome</keyword>
<dbReference type="GO" id="GO:0031410">
    <property type="term" value="C:cytoplasmic vesicle"/>
    <property type="evidence" value="ECO:0007669"/>
    <property type="project" value="TreeGrafter"/>
</dbReference>
<dbReference type="OrthoDB" id="6080404at2759"/>
<name>A0A7I8VL69_9ANNE</name>
<dbReference type="Proteomes" id="UP000549394">
    <property type="component" value="Unassembled WGS sequence"/>
</dbReference>
<organism evidence="4 5">
    <name type="scientific">Dimorphilus gyrociliatus</name>
    <dbReference type="NCBI Taxonomy" id="2664684"/>
    <lineage>
        <taxon>Eukaryota</taxon>
        <taxon>Metazoa</taxon>
        <taxon>Spiralia</taxon>
        <taxon>Lophotrochozoa</taxon>
        <taxon>Annelida</taxon>
        <taxon>Polychaeta</taxon>
        <taxon>Polychaeta incertae sedis</taxon>
        <taxon>Dinophilidae</taxon>
        <taxon>Dimorphilus</taxon>
    </lineage>
</organism>
<dbReference type="GO" id="GO:0070528">
    <property type="term" value="P:protein kinase C signaling"/>
    <property type="evidence" value="ECO:0007669"/>
    <property type="project" value="TreeGrafter"/>
</dbReference>
<dbReference type="GO" id="GO:0016600">
    <property type="term" value="C:flotillin complex"/>
    <property type="evidence" value="ECO:0007669"/>
    <property type="project" value="TreeGrafter"/>
</dbReference>
<protein>
    <submittedName>
        <fullName evidence="4">DgyrCDS5824</fullName>
    </submittedName>
</protein>
<dbReference type="GO" id="GO:0002020">
    <property type="term" value="F:protease binding"/>
    <property type="evidence" value="ECO:0007669"/>
    <property type="project" value="TreeGrafter"/>
</dbReference>
<evidence type="ECO:0000313" key="5">
    <source>
        <dbReference type="Proteomes" id="UP000549394"/>
    </source>
</evidence>
<accession>A0A7I8VL69</accession>
<evidence type="ECO:0000256" key="2">
    <source>
        <dbReference type="SAM" id="Coils"/>
    </source>
</evidence>
<feature type="coiled-coil region" evidence="2">
    <location>
        <begin position="44"/>
        <end position="71"/>
    </location>
</feature>
<evidence type="ECO:0000259" key="3">
    <source>
        <dbReference type="Pfam" id="PF15975"/>
    </source>
</evidence>
<evidence type="ECO:0000256" key="1">
    <source>
        <dbReference type="RuleBase" id="RU366054"/>
    </source>
</evidence>
<dbReference type="InterPro" id="IPR027705">
    <property type="entry name" value="Flotillin_fam"/>
</dbReference>
<comment type="similarity">
    <text evidence="1">Belongs to the band 7/mec-2 family. Flotillin subfamily.</text>
</comment>
<comment type="caution">
    <text evidence="4">The sequence shown here is derived from an EMBL/GenBank/DDBJ whole genome shotgun (WGS) entry which is preliminary data.</text>
</comment>
<dbReference type="GO" id="GO:0072659">
    <property type="term" value="P:protein localization to plasma membrane"/>
    <property type="evidence" value="ECO:0007669"/>
    <property type="project" value="TreeGrafter"/>
</dbReference>
<evidence type="ECO:0000313" key="4">
    <source>
        <dbReference type="EMBL" id="CAD5116991.1"/>
    </source>
</evidence>
<dbReference type="AlphaFoldDB" id="A0A7I8VL69"/>
<dbReference type="GO" id="GO:1901890">
    <property type="term" value="P:positive regulation of cell junction assembly"/>
    <property type="evidence" value="ECO:0007669"/>
    <property type="project" value="TreeGrafter"/>
</dbReference>
<dbReference type="PANTHER" id="PTHR13806">
    <property type="entry name" value="FLOTILLIN-RELATED"/>
    <property type="match status" value="1"/>
</dbReference>